<proteinExistence type="predicted"/>
<dbReference type="VEuPathDB" id="FungiDB:RhiirFUN_000862"/>
<dbReference type="PANTHER" id="PTHR10903:SF184">
    <property type="entry name" value="GTP-BINDING PROTEIN A"/>
    <property type="match status" value="1"/>
</dbReference>
<evidence type="ECO:0000313" key="6">
    <source>
        <dbReference type="EMBL" id="PKY52516.1"/>
    </source>
</evidence>
<evidence type="ECO:0000256" key="1">
    <source>
        <dbReference type="ARBA" id="ARBA00022741"/>
    </source>
</evidence>
<accession>A0A2I1H0V3</accession>
<dbReference type="Pfam" id="PF04548">
    <property type="entry name" value="AIG1"/>
    <property type="match status" value="1"/>
</dbReference>
<keyword evidence="3" id="KW-0175">Coiled coil</keyword>
<name>A0A2I1H0V3_9GLOM</name>
<dbReference type="GO" id="GO:0016787">
    <property type="term" value="F:hydrolase activity"/>
    <property type="evidence" value="ECO:0007669"/>
    <property type="project" value="UniProtKB-KW"/>
</dbReference>
<dbReference type="CDD" id="cd00081">
    <property type="entry name" value="Hint"/>
    <property type="match status" value="1"/>
</dbReference>
<dbReference type="InterPro" id="IPR027417">
    <property type="entry name" value="P-loop_NTPase"/>
</dbReference>
<dbReference type="InterPro" id="IPR036844">
    <property type="entry name" value="Hint_dom_sf"/>
</dbReference>
<keyword evidence="4" id="KW-0812">Transmembrane</keyword>
<dbReference type="Pfam" id="PF01079">
    <property type="entry name" value="Hint"/>
    <property type="match status" value="1"/>
</dbReference>
<dbReference type="InterPro" id="IPR003587">
    <property type="entry name" value="Hint_dom_N"/>
</dbReference>
<sequence>MRIDTIITDEQNLSSSKASGSEILNANNSALKHRQRQPSVQSQSTVDDQFINQNKSGIITCGRCSILIVSIFIIILVFGIYFKHKIYIPDVIFEPKPIKLSSPNASAILLIGKTGCGKSTLGNLLLKTSENKNPTFNVSNSFSSVTKKADFAFFQIENEIYNIVDTPGIFDTDDLNEVVLVEIARTIQKCIYGIKAILFVFEAKRYTKEQAEMVDRIKLFLGDEALQYMITVFSHCDKKQTEDLEHFKTSWNQPIKAFVNSMGNRWAISPNPDIFPPDNLVHQQRLGELKNHIISINGVYTNELLENARKEQEENARILREAEEERQREYDELKRKEGEAIAWAKYVEKKAEDEKKANEKHNEELKNIKKSLLEQINDLKKEMGKLAEVNEILSNDRVNYEKLKKEYETKADENYEKLKKESDEKHNEELKSLRDQINHLSMRIADTASRRETIIYRDSGGCFGLETQIKLESGRIIQMSELQTGDRVLSNIRNGISEYSEVYLIAHIGKLEHEEEFARVSYTRPDGSKGQLRLTITHYVFDENLSIIFAKDLRPGETKILVSDDNNKLVPVFVDDVTTQELHDKYISFYTRAGSVIANGVLCSCYDQCPPSQTFMDMVFLPVRWWTYIIPSTHRGERLHPYVRFLEMAYLLFTNSMEKGKRLIEN</sequence>
<dbReference type="InterPro" id="IPR001767">
    <property type="entry name" value="Hedgehog_Hint"/>
</dbReference>
<gene>
    <name evidence="6" type="ORF">RhiirA4_547207</name>
</gene>
<dbReference type="Gene3D" id="3.40.50.300">
    <property type="entry name" value="P-loop containing nucleotide triphosphate hydrolases"/>
    <property type="match status" value="1"/>
</dbReference>
<dbReference type="SMART" id="SM00306">
    <property type="entry name" value="HintN"/>
    <property type="match status" value="1"/>
</dbReference>
<evidence type="ECO:0000256" key="3">
    <source>
        <dbReference type="SAM" id="Coils"/>
    </source>
</evidence>
<evidence type="ECO:0000256" key="4">
    <source>
        <dbReference type="SAM" id="Phobius"/>
    </source>
</evidence>
<dbReference type="SUPFAM" id="SSF51294">
    <property type="entry name" value="Hedgehog/intein (Hint) domain"/>
    <property type="match status" value="1"/>
</dbReference>
<dbReference type="PROSITE" id="PS51720">
    <property type="entry name" value="G_AIG1"/>
    <property type="match status" value="1"/>
</dbReference>
<organism evidence="6 7">
    <name type="scientific">Rhizophagus irregularis</name>
    <dbReference type="NCBI Taxonomy" id="588596"/>
    <lineage>
        <taxon>Eukaryota</taxon>
        <taxon>Fungi</taxon>
        <taxon>Fungi incertae sedis</taxon>
        <taxon>Mucoromycota</taxon>
        <taxon>Glomeromycotina</taxon>
        <taxon>Glomeromycetes</taxon>
        <taxon>Glomerales</taxon>
        <taxon>Glomeraceae</taxon>
        <taxon>Rhizophagus</taxon>
    </lineage>
</organism>
<dbReference type="VEuPathDB" id="FungiDB:FUN_020315"/>
<dbReference type="EMBL" id="LLXI01001219">
    <property type="protein sequence ID" value="PKY52516.1"/>
    <property type="molecule type" value="Genomic_DNA"/>
</dbReference>
<dbReference type="InterPro" id="IPR006703">
    <property type="entry name" value="G_AIG1"/>
</dbReference>
<keyword evidence="4" id="KW-1133">Transmembrane helix</keyword>
<dbReference type="GO" id="GO:0016540">
    <property type="term" value="P:protein autoprocessing"/>
    <property type="evidence" value="ECO:0007669"/>
    <property type="project" value="InterPro"/>
</dbReference>
<dbReference type="AlphaFoldDB" id="A0A2I1H0V3"/>
<keyword evidence="6" id="KW-0378">Hydrolase</keyword>
<feature type="transmembrane region" description="Helical" evidence="4">
    <location>
        <begin position="64"/>
        <end position="82"/>
    </location>
</feature>
<evidence type="ECO:0000313" key="7">
    <source>
        <dbReference type="Proteomes" id="UP000234323"/>
    </source>
</evidence>
<dbReference type="InterPro" id="IPR045058">
    <property type="entry name" value="GIMA/IAN/Toc"/>
</dbReference>
<keyword evidence="2" id="KW-0342">GTP-binding</keyword>
<evidence type="ECO:0000259" key="5">
    <source>
        <dbReference type="PROSITE" id="PS51720"/>
    </source>
</evidence>
<keyword evidence="7" id="KW-1185">Reference proteome</keyword>
<evidence type="ECO:0000256" key="2">
    <source>
        <dbReference type="ARBA" id="ARBA00023134"/>
    </source>
</evidence>
<feature type="domain" description="AIG1-type G" evidence="5">
    <location>
        <begin position="103"/>
        <end position="309"/>
    </location>
</feature>
<comment type="caution">
    <text evidence="6">The sequence shown here is derived from an EMBL/GenBank/DDBJ whole genome shotgun (WGS) entry which is preliminary data.</text>
</comment>
<dbReference type="VEuPathDB" id="FungiDB:RhiirA1_541002"/>
<dbReference type="PANTHER" id="PTHR10903">
    <property type="entry name" value="GTPASE, IMAP FAMILY MEMBER-RELATED"/>
    <property type="match status" value="1"/>
</dbReference>
<reference evidence="6 7" key="1">
    <citation type="submission" date="2015-10" db="EMBL/GenBank/DDBJ databases">
        <title>Genome analyses suggest a sexual origin of heterokaryosis in a supposedly ancient asexual fungus.</title>
        <authorList>
            <person name="Ropars J."/>
            <person name="Sedzielewska K."/>
            <person name="Noel J."/>
            <person name="Charron P."/>
            <person name="Farinelli L."/>
            <person name="Marton T."/>
            <person name="Kruger M."/>
            <person name="Pelin A."/>
            <person name="Brachmann A."/>
            <person name="Corradi N."/>
        </authorList>
    </citation>
    <scope>NUCLEOTIDE SEQUENCE [LARGE SCALE GENOMIC DNA]</scope>
    <source>
        <strain evidence="6 7">A4</strain>
    </source>
</reference>
<keyword evidence="4" id="KW-0472">Membrane</keyword>
<dbReference type="Gene3D" id="2.170.16.10">
    <property type="entry name" value="Hedgehog/Intein (Hint) domain"/>
    <property type="match status" value="1"/>
</dbReference>
<keyword evidence="1" id="KW-0547">Nucleotide-binding</keyword>
<feature type="coiled-coil region" evidence="3">
    <location>
        <begin position="301"/>
        <end position="443"/>
    </location>
</feature>
<dbReference type="GO" id="GO:0005525">
    <property type="term" value="F:GTP binding"/>
    <property type="evidence" value="ECO:0007669"/>
    <property type="project" value="UniProtKB-KW"/>
</dbReference>
<dbReference type="SUPFAM" id="SSF52540">
    <property type="entry name" value="P-loop containing nucleoside triphosphate hydrolases"/>
    <property type="match status" value="1"/>
</dbReference>
<dbReference type="Proteomes" id="UP000234323">
    <property type="component" value="Unassembled WGS sequence"/>
</dbReference>
<protein>
    <submittedName>
        <fullName evidence="6">P-loop containing nucleoside triphosphate hydrolase protein</fullName>
    </submittedName>
</protein>